<evidence type="ECO:0000313" key="4">
    <source>
        <dbReference type="Proteomes" id="UP000006039"/>
    </source>
</evidence>
<dbReference type="HOGENOM" id="CLU_1294477_0_0_1"/>
<reference evidence="3" key="5">
    <citation type="submission" date="2018-04" db="UniProtKB">
        <authorList>
            <consortium name="EnsemblFungi"/>
        </authorList>
    </citation>
    <scope>IDENTIFICATION</scope>
    <source>
        <strain evidence="3">R3-111a-1</strain>
    </source>
</reference>
<reference evidence="2" key="2">
    <citation type="submission" date="2010-07" db="EMBL/GenBank/DDBJ databases">
        <authorList>
            <consortium name="The Broad Institute Genome Sequencing Platform"/>
            <consortium name="Broad Institute Genome Sequencing Center for Infectious Disease"/>
            <person name="Ma L.-J."/>
            <person name="Dead R."/>
            <person name="Young S."/>
            <person name="Zeng Q."/>
            <person name="Koehrsen M."/>
            <person name="Alvarado L."/>
            <person name="Berlin A."/>
            <person name="Chapman S.B."/>
            <person name="Chen Z."/>
            <person name="Freedman E."/>
            <person name="Gellesch M."/>
            <person name="Goldberg J."/>
            <person name="Griggs A."/>
            <person name="Gujja S."/>
            <person name="Heilman E.R."/>
            <person name="Heiman D."/>
            <person name="Hepburn T."/>
            <person name="Howarth C."/>
            <person name="Jen D."/>
            <person name="Larson L."/>
            <person name="Mehta T."/>
            <person name="Neiman D."/>
            <person name="Pearson M."/>
            <person name="Roberts A."/>
            <person name="Saif S."/>
            <person name="Shea T."/>
            <person name="Shenoy N."/>
            <person name="Sisk P."/>
            <person name="Stolte C."/>
            <person name="Sykes S."/>
            <person name="Walk T."/>
            <person name="White J."/>
            <person name="Yandava C."/>
            <person name="Haas B."/>
            <person name="Nusbaum C."/>
            <person name="Birren B."/>
        </authorList>
    </citation>
    <scope>NUCLEOTIDE SEQUENCE</scope>
    <source>
        <strain evidence="2">R3-111a-1</strain>
    </source>
</reference>
<name>J3PD13_GAET3</name>
<evidence type="ECO:0000313" key="3">
    <source>
        <dbReference type="EnsemblFungi" id="EJT70358"/>
    </source>
</evidence>
<dbReference type="EMBL" id="GL385401">
    <property type="protein sequence ID" value="EJT70358.1"/>
    <property type="molecule type" value="Genomic_DNA"/>
</dbReference>
<gene>
    <name evidence="3" type="primary">20351844</name>
    <name evidence="2" type="ORF">GGTG_11386</name>
</gene>
<evidence type="ECO:0000256" key="1">
    <source>
        <dbReference type="SAM" id="MobiDB-lite"/>
    </source>
</evidence>
<dbReference type="RefSeq" id="XP_009227536.1">
    <property type="nucleotide sequence ID" value="XM_009229272.1"/>
</dbReference>
<sequence length="213" mass="23727">MEAWLCRQQISCNSKRRRKRLRGNFSYPFRCHSPEAAAGPGSRGIVQTPLTPAVKDGRQRLTAQSQRQSDVRRPRAVCAVDVIPFDPFLEGPREIGRRIIAQKHLCRQSRFSVLRPMLPGRRRPALPSAPTALNVAYAFITLASHNPAYSPAGAKPLCQWCSTTQSLYRIRGYEMPEVGSPPLDPGPALQSARKKEFEITERGHTRTSPSLAG</sequence>
<accession>J3PD13</accession>
<reference evidence="2" key="3">
    <citation type="submission" date="2010-09" db="EMBL/GenBank/DDBJ databases">
        <title>Annotation of Gaeumannomyces graminis var. tritici R3-111a-1.</title>
        <authorList>
            <consortium name="The Broad Institute Genome Sequencing Platform"/>
            <person name="Ma L.-J."/>
            <person name="Dead R."/>
            <person name="Young S.K."/>
            <person name="Zeng Q."/>
            <person name="Gargeya S."/>
            <person name="Fitzgerald M."/>
            <person name="Haas B."/>
            <person name="Abouelleil A."/>
            <person name="Alvarado L."/>
            <person name="Arachchi H.M."/>
            <person name="Berlin A."/>
            <person name="Brown A."/>
            <person name="Chapman S.B."/>
            <person name="Chen Z."/>
            <person name="Dunbar C."/>
            <person name="Freedman E."/>
            <person name="Gearin G."/>
            <person name="Gellesch M."/>
            <person name="Goldberg J."/>
            <person name="Griggs A."/>
            <person name="Gujja S."/>
            <person name="Heiman D."/>
            <person name="Howarth C."/>
            <person name="Larson L."/>
            <person name="Lui A."/>
            <person name="MacDonald P.J.P."/>
            <person name="Mehta T."/>
            <person name="Montmayeur A."/>
            <person name="Murphy C."/>
            <person name="Neiman D."/>
            <person name="Pearson M."/>
            <person name="Priest M."/>
            <person name="Roberts A."/>
            <person name="Saif S."/>
            <person name="Shea T."/>
            <person name="Shenoy N."/>
            <person name="Sisk P."/>
            <person name="Stolte C."/>
            <person name="Sykes S."/>
            <person name="Yandava C."/>
            <person name="Wortman J."/>
            <person name="Nusbaum C."/>
            <person name="Birren B."/>
        </authorList>
    </citation>
    <scope>NUCLEOTIDE SEQUENCE</scope>
    <source>
        <strain evidence="2">R3-111a-1</strain>
    </source>
</reference>
<reference evidence="4" key="1">
    <citation type="submission" date="2010-07" db="EMBL/GenBank/DDBJ databases">
        <title>The genome sequence of Gaeumannomyces graminis var. tritici strain R3-111a-1.</title>
        <authorList>
            <consortium name="The Broad Institute Genome Sequencing Platform"/>
            <person name="Ma L.-J."/>
            <person name="Dead R."/>
            <person name="Young S."/>
            <person name="Zeng Q."/>
            <person name="Koehrsen M."/>
            <person name="Alvarado L."/>
            <person name="Berlin A."/>
            <person name="Chapman S.B."/>
            <person name="Chen Z."/>
            <person name="Freedman E."/>
            <person name="Gellesch M."/>
            <person name="Goldberg J."/>
            <person name="Griggs A."/>
            <person name="Gujja S."/>
            <person name="Heilman E.R."/>
            <person name="Heiman D."/>
            <person name="Hepburn T."/>
            <person name="Howarth C."/>
            <person name="Jen D."/>
            <person name="Larson L."/>
            <person name="Mehta T."/>
            <person name="Neiman D."/>
            <person name="Pearson M."/>
            <person name="Roberts A."/>
            <person name="Saif S."/>
            <person name="Shea T."/>
            <person name="Shenoy N."/>
            <person name="Sisk P."/>
            <person name="Stolte C."/>
            <person name="Sykes S."/>
            <person name="Walk T."/>
            <person name="White J."/>
            <person name="Yandava C."/>
            <person name="Haas B."/>
            <person name="Nusbaum C."/>
            <person name="Birren B."/>
        </authorList>
    </citation>
    <scope>NUCLEOTIDE SEQUENCE [LARGE SCALE GENOMIC DNA]</scope>
    <source>
        <strain evidence="4">R3-111a-1</strain>
    </source>
</reference>
<proteinExistence type="predicted"/>
<organism evidence="2">
    <name type="scientific">Gaeumannomyces tritici (strain R3-111a-1)</name>
    <name type="common">Wheat and barley take-all root rot fungus</name>
    <name type="synonym">Gaeumannomyces graminis var. tritici</name>
    <dbReference type="NCBI Taxonomy" id="644352"/>
    <lineage>
        <taxon>Eukaryota</taxon>
        <taxon>Fungi</taxon>
        <taxon>Dikarya</taxon>
        <taxon>Ascomycota</taxon>
        <taxon>Pezizomycotina</taxon>
        <taxon>Sordariomycetes</taxon>
        <taxon>Sordariomycetidae</taxon>
        <taxon>Magnaporthales</taxon>
        <taxon>Magnaporthaceae</taxon>
        <taxon>Gaeumannomyces</taxon>
    </lineage>
</organism>
<protein>
    <submittedName>
        <fullName evidence="2 3">Uncharacterized protein</fullName>
    </submittedName>
</protein>
<evidence type="ECO:0000313" key="2">
    <source>
        <dbReference type="EMBL" id="EJT70358.1"/>
    </source>
</evidence>
<reference evidence="3" key="4">
    <citation type="journal article" date="2015" name="G3 (Bethesda)">
        <title>Genome sequences of three phytopathogenic species of the Magnaporthaceae family of fungi.</title>
        <authorList>
            <person name="Okagaki L.H."/>
            <person name="Nunes C.C."/>
            <person name="Sailsbery J."/>
            <person name="Clay B."/>
            <person name="Brown D."/>
            <person name="John T."/>
            <person name="Oh Y."/>
            <person name="Young N."/>
            <person name="Fitzgerald M."/>
            <person name="Haas B.J."/>
            <person name="Zeng Q."/>
            <person name="Young S."/>
            <person name="Adiconis X."/>
            <person name="Fan L."/>
            <person name="Levin J.Z."/>
            <person name="Mitchell T.K."/>
            <person name="Okubara P.A."/>
            <person name="Farman M.L."/>
            <person name="Kohn L.M."/>
            <person name="Birren B."/>
            <person name="Ma L.-J."/>
            <person name="Dean R.A."/>
        </authorList>
    </citation>
    <scope>NUCLEOTIDE SEQUENCE</scope>
    <source>
        <strain evidence="3">R3-111a-1</strain>
    </source>
</reference>
<dbReference type="GeneID" id="20351844"/>
<dbReference type="EnsemblFungi" id="EJT70358">
    <property type="protein sequence ID" value="EJT70358"/>
    <property type="gene ID" value="GGTG_11386"/>
</dbReference>
<keyword evidence="4" id="KW-1185">Reference proteome</keyword>
<dbReference type="VEuPathDB" id="FungiDB:GGTG_11386"/>
<feature type="region of interest" description="Disordered" evidence="1">
    <location>
        <begin position="178"/>
        <end position="213"/>
    </location>
</feature>
<feature type="compositionally biased region" description="Basic and acidic residues" evidence="1">
    <location>
        <begin position="193"/>
        <end position="204"/>
    </location>
</feature>
<dbReference type="AlphaFoldDB" id="J3PD13"/>
<dbReference type="Proteomes" id="UP000006039">
    <property type="component" value="Unassembled WGS sequence"/>
</dbReference>